<dbReference type="SUPFAM" id="SSF102824">
    <property type="entry name" value="Colicin D/E5 nuclease domain"/>
    <property type="match status" value="1"/>
</dbReference>
<evidence type="ECO:0000259" key="1">
    <source>
        <dbReference type="Pfam" id="PF11429"/>
    </source>
</evidence>
<organism evidence="2 3">
    <name type="scientific">Brunnivagina elsteri CCALA 953</name>
    <dbReference type="NCBI Taxonomy" id="987040"/>
    <lineage>
        <taxon>Bacteria</taxon>
        <taxon>Bacillati</taxon>
        <taxon>Cyanobacteriota</taxon>
        <taxon>Cyanophyceae</taxon>
        <taxon>Nostocales</taxon>
        <taxon>Calotrichaceae</taxon>
        <taxon>Brunnivagina</taxon>
    </lineage>
</organism>
<dbReference type="OrthoDB" id="1432909at2"/>
<protein>
    <recommendedName>
        <fullName evidence="1">Colicin D C-terminal domain-containing protein</fullName>
    </recommendedName>
</protein>
<dbReference type="InterPro" id="IPR037178">
    <property type="entry name" value="ColicinD_C_sf"/>
</dbReference>
<sequence length="102" mass="11703">MTIKYSNKQLLKKFKHAADFGLTGDFNPQRIPEWKNALEAHRISSETLEIMGTFRGRQVIHYFDPKTKLNAIYSEDKDFITAWKLSTQQIQQLETTGNLGGG</sequence>
<gene>
    <name evidence="2" type="ORF">CK510_21550</name>
</gene>
<proteinExistence type="predicted"/>
<feature type="domain" description="Colicin D C-terminal" evidence="1">
    <location>
        <begin position="9"/>
        <end position="91"/>
    </location>
</feature>
<accession>A0A2A2TEH2</accession>
<dbReference type="InterPro" id="IPR024440">
    <property type="entry name" value="ColicinD_C"/>
</dbReference>
<reference evidence="2 3" key="1">
    <citation type="submission" date="2017-08" db="EMBL/GenBank/DDBJ databases">
        <title>Draft genome sequence of filamentous cyanobacterium Calothrix elsteri CCALA 953.</title>
        <authorList>
            <person name="Gagunashvili A.N."/>
            <person name="Elster J."/>
            <person name="Andresson O.S."/>
        </authorList>
    </citation>
    <scope>NUCLEOTIDE SEQUENCE [LARGE SCALE GENOMIC DNA]</scope>
    <source>
        <strain evidence="2 3">CCALA 953</strain>
    </source>
</reference>
<keyword evidence="3" id="KW-1185">Reference proteome</keyword>
<dbReference type="Proteomes" id="UP000218238">
    <property type="component" value="Unassembled WGS sequence"/>
</dbReference>
<evidence type="ECO:0000313" key="2">
    <source>
        <dbReference type="EMBL" id="PAX52025.1"/>
    </source>
</evidence>
<dbReference type="Gene3D" id="3.10.450.200">
    <property type="match status" value="1"/>
</dbReference>
<dbReference type="Pfam" id="PF11429">
    <property type="entry name" value="Colicin_D"/>
    <property type="match status" value="1"/>
</dbReference>
<comment type="caution">
    <text evidence="2">The sequence shown here is derived from an EMBL/GenBank/DDBJ whole genome shotgun (WGS) entry which is preliminary data.</text>
</comment>
<dbReference type="GO" id="GO:0004540">
    <property type="term" value="F:RNA nuclease activity"/>
    <property type="evidence" value="ECO:0007669"/>
    <property type="project" value="InterPro"/>
</dbReference>
<dbReference type="InterPro" id="IPR038233">
    <property type="entry name" value="Colicin_D/E5_nuclease"/>
</dbReference>
<name>A0A2A2TEH2_9CYAN</name>
<dbReference type="AlphaFoldDB" id="A0A2A2TEH2"/>
<dbReference type="EMBL" id="NTFS01000293">
    <property type="protein sequence ID" value="PAX52025.1"/>
    <property type="molecule type" value="Genomic_DNA"/>
</dbReference>
<evidence type="ECO:0000313" key="3">
    <source>
        <dbReference type="Proteomes" id="UP000218238"/>
    </source>
</evidence>
<dbReference type="RefSeq" id="WP_095723647.1">
    <property type="nucleotide sequence ID" value="NZ_NTFS01000293.1"/>
</dbReference>